<dbReference type="Pfam" id="PF01103">
    <property type="entry name" value="Omp85"/>
    <property type="match status" value="1"/>
</dbReference>
<evidence type="ECO:0000313" key="5">
    <source>
        <dbReference type="Proteomes" id="UP001331561"/>
    </source>
</evidence>
<accession>A0ABU6K2M2</accession>
<name>A0ABU6K2M2_9RHOO</name>
<sequence length="357" mass="39624">MKNSSPFRDDKDGAFDVSKWLLEKKGFLPVPMIITEPAVGYGAGVGLMFFSQSIAEAAANAKATGHVTPPDIYGVVLAATENGTKFGGGGAMLSFLDDRWRYRGGVARMDVHLDFYGLGDRFGENFKMGYKLDGWISSQQAMYRLGNSNNFLAARWMYIDTKSSFDSARPILADKAFATRSSGLGVSFEHDSRNNIFTPSTGVLGAFDTLFYSKEIGSDENFQSYRAHMFAYTPLGSSFVLAGRLDGRAARGDVPFYQLPYIDMRGVPAMRYQDENVALGEVEGRWNVTDRWGLIGFVGVGHTWGKTSFDDTSSKWSKGVGFRYELARLLGLWMGMDYAWGPDKEQAFYIQVGNAWR</sequence>
<evidence type="ECO:0000256" key="2">
    <source>
        <dbReference type="ARBA" id="ARBA00023136"/>
    </source>
</evidence>
<dbReference type="EMBL" id="JAYXHS010000001">
    <property type="protein sequence ID" value="MEC5385687.1"/>
    <property type="molecule type" value="Genomic_DNA"/>
</dbReference>
<gene>
    <name evidence="4" type="ORF">VVD49_08130</name>
</gene>
<reference evidence="4 5" key="1">
    <citation type="submission" date="2024-01" db="EMBL/GenBank/DDBJ databases">
        <title>Uliginosibacterium soil sp. nov.</title>
        <authorList>
            <person name="Lv Y."/>
        </authorList>
    </citation>
    <scope>NUCLEOTIDE SEQUENCE [LARGE SCALE GENOMIC DNA]</scope>
    <source>
        <strain evidence="4 5">H3</strain>
    </source>
</reference>
<comment type="subcellular location">
    <subcellularLocation>
        <location evidence="1">Membrane</location>
    </subcellularLocation>
</comment>
<feature type="domain" description="Bacterial surface antigen (D15)" evidence="3">
    <location>
        <begin position="160"/>
        <end position="356"/>
    </location>
</feature>
<dbReference type="Gene3D" id="2.40.160.50">
    <property type="entry name" value="membrane protein fhac: a member of the omp85/tpsb transporter family"/>
    <property type="match status" value="1"/>
</dbReference>
<dbReference type="RefSeq" id="WP_327598635.1">
    <property type="nucleotide sequence ID" value="NZ_JAYXHS010000001.1"/>
</dbReference>
<organism evidence="4 5">
    <name type="scientific">Uliginosibacterium silvisoli</name>
    <dbReference type="NCBI Taxonomy" id="3114758"/>
    <lineage>
        <taxon>Bacteria</taxon>
        <taxon>Pseudomonadati</taxon>
        <taxon>Pseudomonadota</taxon>
        <taxon>Betaproteobacteria</taxon>
        <taxon>Rhodocyclales</taxon>
        <taxon>Zoogloeaceae</taxon>
        <taxon>Uliginosibacterium</taxon>
    </lineage>
</organism>
<evidence type="ECO:0000259" key="3">
    <source>
        <dbReference type="Pfam" id="PF01103"/>
    </source>
</evidence>
<proteinExistence type="predicted"/>
<dbReference type="Proteomes" id="UP001331561">
    <property type="component" value="Unassembled WGS sequence"/>
</dbReference>
<dbReference type="InterPro" id="IPR000184">
    <property type="entry name" value="Bac_surfAg_D15"/>
</dbReference>
<keyword evidence="2" id="KW-0472">Membrane</keyword>
<comment type="caution">
    <text evidence="4">The sequence shown here is derived from an EMBL/GenBank/DDBJ whole genome shotgun (WGS) entry which is preliminary data.</text>
</comment>
<evidence type="ECO:0000256" key="1">
    <source>
        <dbReference type="ARBA" id="ARBA00004370"/>
    </source>
</evidence>
<keyword evidence="5" id="KW-1185">Reference proteome</keyword>
<evidence type="ECO:0000313" key="4">
    <source>
        <dbReference type="EMBL" id="MEC5385687.1"/>
    </source>
</evidence>
<protein>
    <submittedName>
        <fullName evidence="4">BamA/TamA family outer membrane protein</fullName>
    </submittedName>
</protein>